<feature type="binding site" evidence="8">
    <location>
        <position position="221"/>
    </location>
    <ligand>
        <name>Zn(2+)</name>
        <dbReference type="ChEBI" id="CHEBI:29105"/>
        <label>2</label>
    </ligand>
</feature>
<feature type="binding site" evidence="8">
    <location>
        <position position="78"/>
    </location>
    <ligand>
        <name>Zn(2+)</name>
        <dbReference type="ChEBI" id="CHEBI:29105"/>
        <label>1</label>
    </ligand>
</feature>
<dbReference type="Pfam" id="PF05343">
    <property type="entry name" value="Peptidase_M42"/>
    <property type="match status" value="1"/>
</dbReference>
<dbReference type="InterPro" id="IPR023367">
    <property type="entry name" value="Peptidase_M42_dom2"/>
</dbReference>
<dbReference type="SUPFAM" id="SSF101821">
    <property type="entry name" value="Aminopeptidase/glucanase lid domain"/>
    <property type="match status" value="1"/>
</dbReference>
<evidence type="ECO:0000256" key="7">
    <source>
        <dbReference type="PIRSR" id="PIRSR001123-1"/>
    </source>
</evidence>
<name>D7CUN8_TRURR</name>
<feature type="binding site" evidence="8">
    <location>
        <position position="331"/>
    </location>
    <ligand>
        <name>Zn(2+)</name>
        <dbReference type="ChEBI" id="CHEBI:29105"/>
        <label>2</label>
    </ligand>
</feature>
<dbReference type="PIRSF" id="PIRSF001123">
    <property type="entry name" value="PepA_GA"/>
    <property type="match status" value="1"/>
</dbReference>
<reference evidence="10" key="1">
    <citation type="submission" date="2010-05" db="EMBL/GenBank/DDBJ databases">
        <title>The complete genome of Truepera radiovictris DSM 17093.</title>
        <authorList>
            <consortium name="US DOE Joint Genome Institute (JGI-PGF)"/>
            <person name="Lucas S."/>
            <person name="Copeland A."/>
            <person name="Lapidus A."/>
            <person name="Glavina del Rio T."/>
            <person name="Dalin E."/>
            <person name="Tice H."/>
            <person name="Bruce D."/>
            <person name="Goodwin L."/>
            <person name="Pitluck S."/>
            <person name="Kyrpides N."/>
            <person name="Mavromatis K."/>
            <person name="Ovchinnikova G."/>
            <person name="Munk A.C."/>
            <person name="Detter J.C."/>
            <person name="Han C."/>
            <person name="Tapia R."/>
            <person name="Land M."/>
            <person name="Hauser L."/>
            <person name="Markowitz V."/>
            <person name="Cheng J.-F."/>
            <person name="Hugenholtz P."/>
            <person name="Woyke T."/>
            <person name="Wu D."/>
            <person name="Tindall B."/>
            <person name="Pomrenke H.G."/>
            <person name="Brambilla E."/>
            <person name="Klenk H.-P."/>
            <person name="Eisen J.A."/>
        </authorList>
    </citation>
    <scope>NUCLEOTIDE SEQUENCE [LARGE SCALE GENOMIC DNA]</scope>
    <source>
        <strain evidence="10">DSM 17093 / CIP 108686 / LMG 22925 / RQ-24</strain>
    </source>
</reference>
<evidence type="ECO:0000313" key="9">
    <source>
        <dbReference type="EMBL" id="ADI14029.1"/>
    </source>
</evidence>
<reference evidence="9 10" key="2">
    <citation type="journal article" date="2011" name="Stand. Genomic Sci.">
        <title>Complete genome sequence of Truepera radiovictrix type strain (RQ-24).</title>
        <authorList>
            <person name="Ivanova N."/>
            <person name="Rohde C."/>
            <person name="Munk C."/>
            <person name="Nolan M."/>
            <person name="Lucas S."/>
            <person name="Del Rio T.G."/>
            <person name="Tice H."/>
            <person name="Deshpande S."/>
            <person name="Cheng J.F."/>
            <person name="Tapia R."/>
            <person name="Han C."/>
            <person name="Goodwin L."/>
            <person name="Pitluck S."/>
            <person name="Liolios K."/>
            <person name="Mavromatis K."/>
            <person name="Mikhailova N."/>
            <person name="Pati A."/>
            <person name="Chen A."/>
            <person name="Palaniappan K."/>
            <person name="Land M."/>
            <person name="Hauser L."/>
            <person name="Chang Y.J."/>
            <person name="Jeffries C.D."/>
            <person name="Brambilla E."/>
            <person name="Rohde M."/>
            <person name="Goker M."/>
            <person name="Tindall B.J."/>
            <person name="Woyke T."/>
            <person name="Bristow J."/>
            <person name="Eisen J.A."/>
            <person name="Markowitz V."/>
            <person name="Hugenholtz P."/>
            <person name="Kyrpides N.C."/>
            <person name="Klenk H.P."/>
            <person name="Lapidus A."/>
        </authorList>
    </citation>
    <scope>NUCLEOTIDE SEQUENCE [LARGE SCALE GENOMIC DNA]</scope>
    <source>
        <strain evidence="10">DSM 17093 / CIP 108686 / LMG 22925 / RQ-24</strain>
    </source>
</reference>
<dbReference type="EMBL" id="CP002049">
    <property type="protein sequence ID" value="ADI14029.1"/>
    <property type="molecule type" value="Genomic_DNA"/>
</dbReference>
<organism evidence="9 10">
    <name type="scientific">Truepera radiovictrix (strain DSM 17093 / CIP 108686 / LMG 22925 / RQ-24)</name>
    <dbReference type="NCBI Taxonomy" id="649638"/>
    <lineage>
        <taxon>Bacteria</taxon>
        <taxon>Thermotogati</taxon>
        <taxon>Deinococcota</taxon>
        <taxon>Deinococci</taxon>
        <taxon>Trueperales</taxon>
        <taxon>Trueperaceae</taxon>
        <taxon>Truepera</taxon>
    </lineage>
</organism>
<dbReference type="PANTHER" id="PTHR32481:SF0">
    <property type="entry name" value="AMINOPEPTIDASE YPDE-RELATED"/>
    <property type="match status" value="1"/>
</dbReference>
<dbReference type="GO" id="GO:0006508">
    <property type="term" value="P:proteolysis"/>
    <property type="evidence" value="ECO:0007669"/>
    <property type="project" value="UniProtKB-KW"/>
</dbReference>
<keyword evidence="5" id="KW-0378">Hydrolase</keyword>
<keyword evidence="10" id="KW-1185">Reference proteome</keyword>
<evidence type="ECO:0000256" key="5">
    <source>
        <dbReference type="ARBA" id="ARBA00022801"/>
    </source>
</evidence>
<feature type="binding site" evidence="8">
    <location>
        <position position="190"/>
    </location>
    <ligand>
        <name>Zn(2+)</name>
        <dbReference type="ChEBI" id="CHEBI:29105"/>
        <label>1</label>
    </ligand>
</feature>
<dbReference type="SUPFAM" id="SSF53187">
    <property type="entry name" value="Zn-dependent exopeptidases"/>
    <property type="match status" value="1"/>
</dbReference>
<feature type="binding site" evidence="8">
    <location>
        <position position="190"/>
    </location>
    <ligand>
        <name>Zn(2+)</name>
        <dbReference type="ChEBI" id="CHEBI:29105"/>
        <label>2</label>
    </ligand>
</feature>
<evidence type="ECO:0000256" key="1">
    <source>
        <dbReference type="ARBA" id="ARBA00006272"/>
    </source>
</evidence>
<dbReference type="STRING" id="649638.Trad_0895"/>
<dbReference type="KEGG" id="tra:Trad_0895"/>
<dbReference type="AlphaFoldDB" id="D7CUN8"/>
<dbReference type="eggNOG" id="COG1363">
    <property type="taxonomic scope" value="Bacteria"/>
</dbReference>
<feature type="binding site" evidence="8">
    <location>
        <position position="243"/>
    </location>
    <ligand>
        <name>Zn(2+)</name>
        <dbReference type="ChEBI" id="CHEBI:29105"/>
        <label>1</label>
    </ligand>
</feature>
<dbReference type="Gene3D" id="2.40.30.40">
    <property type="entry name" value="Peptidase M42, domain 2"/>
    <property type="match status" value="1"/>
</dbReference>
<evidence type="ECO:0000256" key="4">
    <source>
        <dbReference type="ARBA" id="ARBA00022723"/>
    </source>
</evidence>
<evidence type="ECO:0000256" key="6">
    <source>
        <dbReference type="PIRNR" id="PIRNR001123"/>
    </source>
</evidence>
<comment type="similarity">
    <text evidence="1 6">Belongs to the peptidase M42 family.</text>
</comment>
<dbReference type="HOGENOM" id="CLU_047249_1_0_0"/>
<dbReference type="PANTHER" id="PTHR32481">
    <property type="entry name" value="AMINOPEPTIDASE"/>
    <property type="match status" value="1"/>
</dbReference>
<evidence type="ECO:0000256" key="2">
    <source>
        <dbReference type="ARBA" id="ARBA00022438"/>
    </source>
</evidence>
<keyword evidence="4 8" id="KW-0479">Metal-binding</keyword>
<sequence length="355" mass="38146">MVDNMVDSMDSSVALDMELLKQLSEVGGVPGREERVRALLRGALEGHVDSLEEDALGNLVAVKTSKKKKAKRVMLSAHMDEIGFYVRFVDDAGFLRVHNVGGFDTRNLFARAVTVHAKEGDLIGVLNPAVKPVHLSTPEERKKVPELAEFAVDLGLSAEEVRARVRLGDPVTLRQPFVDLGAVVTGKALDDRVNCFILAQLLRQLDKPSHHVCAVFSVQEEVGLRGATTSAYALEPDIGIALDTTLAVDTPGAPPEGRVTQLGGGVALKVMDSASISTRWLLDAFAALAEERGVPYQLEVLPLGGTDAGAIQRSRKGVATLTLSIPSRYVHTVTEMVAKRDVEASLALLKAYLQG</sequence>
<protein>
    <submittedName>
        <fullName evidence="9">Peptidase M42 family protein</fullName>
    </submittedName>
</protein>
<proteinExistence type="inferred from homology"/>
<dbReference type="InterPro" id="IPR008007">
    <property type="entry name" value="Peptidase_M42"/>
</dbReference>
<keyword evidence="2" id="KW-0031">Aminopeptidase</keyword>
<dbReference type="InterPro" id="IPR051464">
    <property type="entry name" value="Peptidase_M42_aminopept"/>
</dbReference>
<accession>D7CUN8</accession>
<evidence type="ECO:0000313" key="10">
    <source>
        <dbReference type="Proteomes" id="UP000000379"/>
    </source>
</evidence>
<feature type="active site" description="Proton acceptor" evidence="7">
    <location>
        <position position="220"/>
    </location>
</feature>
<dbReference type="GO" id="GO:0046872">
    <property type="term" value="F:metal ion binding"/>
    <property type="evidence" value="ECO:0007669"/>
    <property type="project" value="UniProtKB-UniRule"/>
</dbReference>
<evidence type="ECO:0000256" key="3">
    <source>
        <dbReference type="ARBA" id="ARBA00022670"/>
    </source>
</evidence>
<dbReference type="GO" id="GO:0004177">
    <property type="term" value="F:aminopeptidase activity"/>
    <property type="evidence" value="ECO:0007669"/>
    <property type="project" value="UniProtKB-UniRule"/>
</dbReference>
<dbReference type="Gene3D" id="3.40.630.10">
    <property type="entry name" value="Zn peptidases"/>
    <property type="match status" value="1"/>
</dbReference>
<keyword evidence="3" id="KW-0645">Protease</keyword>
<comment type="cofactor">
    <cofactor evidence="8">
        <name>a divalent metal cation</name>
        <dbReference type="ChEBI" id="CHEBI:60240"/>
    </cofactor>
    <text evidence="8">Binds 2 divalent metal cations per subunit.</text>
</comment>
<evidence type="ECO:0000256" key="8">
    <source>
        <dbReference type="PIRSR" id="PIRSR001123-2"/>
    </source>
</evidence>
<dbReference type="Proteomes" id="UP000000379">
    <property type="component" value="Chromosome"/>
</dbReference>
<gene>
    <name evidence="9" type="ordered locus">Trad_0895</name>
</gene>